<comment type="caution">
    <text evidence="2">The sequence shown here is derived from an EMBL/GenBank/DDBJ whole genome shotgun (WGS) entry which is preliminary data.</text>
</comment>
<feature type="region of interest" description="Disordered" evidence="1">
    <location>
        <begin position="1"/>
        <end position="106"/>
    </location>
</feature>
<dbReference type="RefSeq" id="WP_135089822.1">
    <property type="nucleotide sequence ID" value="NZ_SPDV01000052.1"/>
</dbReference>
<dbReference type="OrthoDB" id="7573856at2"/>
<reference evidence="2 3" key="1">
    <citation type="submission" date="2019-03" db="EMBL/GenBank/DDBJ databases">
        <title>Genome sequence of Sphingomonas sp. 17J27-24.</title>
        <authorList>
            <person name="Kim M."/>
            <person name="Maeng S."/>
            <person name="Sathiyaraj S."/>
        </authorList>
    </citation>
    <scope>NUCLEOTIDE SEQUENCE [LARGE SCALE GENOMIC DNA]</scope>
    <source>
        <strain evidence="2 3">17J27-24</strain>
    </source>
</reference>
<dbReference type="EMBL" id="SPDV01000052">
    <property type="protein sequence ID" value="TFI56792.1"/>
    <property type="molecule type" value="Genomic_DNA"/>
</dbReference>
<keyword evidence="3" id="KW-1185">Reference proteome</keyword>
<name>A0A4Y8ZNE6_9SPHN</name>
<feature type="compositionally biased region" description="Gly residues" evidence="1">
    <location>
        <begin position="40"/>
        <end position="50"/>
    </location>
</feature>
<evidence type="ECO:0000256" key="1">
    <source>
        <dbReference type="SAM" id="MobiDB-lite"/>
    </source>
</evidence>
<sequence>MNNPETPNAKTGTADNPRSWGQAGDVARGDPDKQESFNGSTGGGQAGGGAYPNPHSGKEGTSDGFMGHGGQTEMPYHGTGQLGEDKVGGNANSPAQKTKSGEKKDH</sequence>
<feature type="compositionally biased region" description="Polar residues" evidence="1">
    <location>
        <begin position="1"/>
        <end position="16"/>
    </location>
</feature>
<proteinExistence type="predicted"/>
<dbReference type="AlphaFoldDB" id="A0A4Y8ZNE6"/>
<gene>
    <name evidence="2" type="ORF">E2493_18340</name>
</gene>
<accession>A0A4Y8ZNE6</accession>
<evidence type="ECO:0000313" key="3">
    <source>
        <dbReference type="Proteomes" id="UP000298213"/>
    </source>
</evidence>
<evidence type="ECO:0000313" key="2">
    <source>
        <dbReference type="EMBL" id="TFI56792.1"/>
    </source>
</evidence>
<protein>
    <submittedName>
        <fullName evidence="2">Uncharacterized protein</fullName>
    </submittedName>
</protein>
<dbReference type="Proteomes" id="UP000298213">
    <property type="component" value="Unassembled WGS sequence"/>
</dbReference>
<organism evidence="2 3">
    <name type="scientific">Sphingomonas parva</name>
    <dbReference type="NCBI Taxonomy" id="2555898"/>
    <lineage>
        <taxon>Bacteria</taxon>
        <taxon>Pseudomonadati</taxon>
        <taxon>Pseudomonadota</taxon>
        <taxon>Alphaproteobacteria</taxon>
        <taxon>Sphingomonadales</taxon>
        <taxon>Sphingomonadaceae</taxon>
        <taxon>Sphingomonas</taxon>
    </lineage>
</organism>